<name>A0A7X3LL05_9BACL</name>
<evidence type="ECO:0000256" key="1">
    <source>
        <dbReference type="SAM" id="SignalP"/>
    </source>
</evidence>
<dbReference type="AlphaFoldDB" id="A0A7X3LL05"/>
<gene>
    <name evidence="2" type="ORF">GRF59_25635</name>
</gene>
<feature type="chain" id="PRO_5030878406" evidence="1">
    <location>
        <begin position="33"/>
        <end position="292"/>
    </location>
</feature>
<protein>
    <submittedName>
        <fullName evidence="2">Uncharacterized protein</fullName>
    </submittedName>
</protein>
<reference evidence="2 3" key="1">
    <citation type="submission" date="2019-12" db="EMBL/GenBank/DDBJ databases">
        <title>Paenibacillus sp. nov., an endophytic bacterium isolated from the stem of Dendrobium.</title>
        <authorList>
            <person name="Zhao R."/>
        </authorList>
    </citation>
    <scope>NUCLEOTIDE SEQUENCE [LARGE SCALE GENOMIC DNA]</scope>
    <source>
        <strain evidence="2 3">HJL G12</strain>
    </source>
</reference>
<keyword evidence="1" id="KW-0732">Signal</keyword>
<accession>A0A7X3LL05</accession>
<feature type="signal peptide" evidence="1">
    <location>
        <begin position="1"/>
        <end position="32"/>
    </location>
</feature>
<dbReference type="Proteomes" id="UP000460318">
    <property type="component" value="Unassembled WGS sequence"/>
</dbReference>
<comment type="caution">
    <text evidence="2">The sequence shown here is derived from an EMBL/GenBank/DDBJ whole genome shotgun (WGS) entry which is preliminary data.</text>
</comment>
<sequence>MRKYLTAIFFGLLLCVSACYSFAIASSAPAFAKSPVSTAKAPAGELRADQFMFGYTDQTGKKILGLMGDPSQKHPSPKTLTSVLYAPGKQFSVTYVKHQASTRKSNGSQSAHNFINDEGELYRLTYASNKLNVNESVLLMTKKAFEGHTLLSFQSVQKGKFSPTTIHAIEKAKNRKVASQGLIATTDKGTQIGLVKFAQGNGKPLASLVLVDKSGMVFEDFIGNNDSQSTWRVDDGGEISAEYFNLLFASYSKAGYALGVEWYGAEGSNLSVIQQKGAKFRVVTETGRYQVY</sequence>
<proteinExistence type="predicted"/>
<dbReference type="RefSeq" id="WP_160500576.1">
    <property type="nucleotide sequence ID" value="NZ_WUBI01000005.1"/>
</dbReference>
<dbReference type="EMBL" id="WUBI01000005">
    <property type="protein sequence ID" value="MWV46999.1"/>
    <property type="molecule type" value="Genomic_DNA"/>
</dbReference>
<evidence type="ECO:0000313" key="2">
    <source>
        <dbReference type="EMBL" id="MWV46999.1"/>
    </source>
</evidence>
<organism evidence="2 3">
    <name type="scientific">Paenibacillus dendrobii</name>
    <dbReference type="NCBI Taxonomy" id="2691084"/>
    <lineage>
        <taxon>Bacteria</taxon>
        <taxon>Bacillati</taxon>
        <taxon>Bacillota</taxon>
        <taxon>Bacilli</taxon>
        <taxon>Bacillales</taxon>
        <taxon>Paenibacillaceae</taxon>
        <taxon>Paenibacillus</taxon>
    </lineage>
</organism>
<keyword evidence="3" id="KW-1185">Reference proteome</keyword>
<evidence type="ECO:0000313" key="3">
    <source>
        <dbReference type="Proteomes" id="UP000460318"/>
    </source>
</evidence>